<evidence type="ECO:0000256" key="6">
    <source>
        <dbReference type="ARBA" id="ARBA00023065"/>
    </source>
</evidence>
<comment type="caution">
    <text evidence="10">The sequence shown here is derived from an EMBL/GenBank/DDBJ whole genome shotgun (WGS) entry which is preliminary data.</text>
</comment>
<dbReference type="PRINTS" id="PR00126">
    <property type="entry name" value="ATPASEGAMMA"/>
</dbReference>
<evidence type="ECO:0000256" key="5">
    <source>
        <dbReference type="ARBA" id="ARBA00022781"/>
    </source>
</evidence>
<gene>
    <name evidence="10" type="ORF">HNP71_002508</name>
</gene>
<proteinExistence type="inferred from homology"/>
<dbReference type="GO" id="GO:0045259">
    <property type="term" value="C:proton-transporting ATP synthase complex"/>
    <property type="evidence" value="ECO:0007669"/>
    <property type="project" value="UniProtKB-KW"/>
</dbReference>
<dbReference type="Gene3D" id="3.40.1380.10">
    <property type="match status" value="1"/>
</dbReference>
<keyword evidence="6" id="KW-0406">Ion transport</keyword>
<dbReference type="SUPFAM" id="SSF52943">
    <property type="entry name" value="ATP synthase (F1-ATPase), gamma subunit"/>
    <property type="match status" value="1"/>
</dbReference>
<keyword evidence="4" id="KW-0813">Transport</keyword>
<dbReference type="Proteomes" id="UP000553706">
    <property type="component" value="Unassembled WGS sequence"/>
</dbReference>
<dbReference type="RefSeq" id="WP_183267249.1">
    <property type="nucleotide sequence ID" value="NZ_JACHFJ010000013.1"/>
</dbReference>
<comment type="subcellular location">
    <subcellularLocation>
        <location evidence="2">Membrane</location>
        <topology evidence="2">Peripheral membrane protein</topology>
    </subcellularLocation>
</comment>
<dbReference type="AlphaFoldDB" id="A0A840VH73"/>
<comment type="similarity">
    <text evidence="3">Belongs to the ATPase gamma chain family.</text>
</comment>
<evidence type="ECO:0000256" key="4">
    <source>
        <dbReference type="ARBA" id="ARBA00022448"/>
    </source>
</evidence>
<keyword evidence="8" id="KW-0139">CF(1)</keyword>
<dbReference type="GO" id="GO:0046933">
    <property type="term" value="F:proton-transporting ATP synthase activity, rotational mechanism"/>
    <property type="evidence" value="ECO:0007669"/>
    <property type="project" value="InterPro"/>
</dbReference>
<dbReference type="Pfam" id="PF00231">
    <property type="entry name" value="ATP-synt"/>
    <property type="match status" value="1"/>
</dbReference>
<reference evidence="10 11" key="1">
    <citation type="submission" date="2020-08" db="EMBL/GenBank/DDBJ databases">
        <title>Genomic Encyclopedia of Type Strains, Phase IV (KMG-IV): sequencing the most valuable type-strain genomes for metagenomic binning, comparative biology and taxonomic classification.</title>
        <authorList>
            <person name="Goeker M."/>
        </authorList>
    </citation>
    <scope>NUCLEOTIDE SEQUENCE [LARGE SCALE GENOMIC DNA]</scope>
    <source>
        <strain evidence="10 11">DSM 27026</strain>
    </source>
</reference>
<evidence type="ECO:0000256" key="8">
    <source>
        <dbReference type="ARBA" id="ARBA00023196"/>
    </source>
</evidence>
<evidence type="ECO:0000256" key="2">
    <source>
        <dbReference type="ARBA" id="ARBA00004170"/>
    </source>
</evidence>
<keyword evidence="11" id="KW-1185">Reference proteome</keyword>
<dbReference type="InterPro" id="IPR000131">
    <property type="entry name" value="ATP_synth_F1_gsu"/>
</dbReference>
<organism evidence="10 11">
    <name type="scientific">Acidocella aromatica</name>
    <dbReference type="NCBI Taxonomy" id="1303579"/>
    <lineage>
        <taxon>Bacteria</taxon>
        <taxon>Pseudomonadati</taxon>
        <taxon>Pseudomonadota</taxon>
        <taxon>Alphaproteobacteria</taxon>
        <taxon>Acetobacterales</taxon>
        <taxon>Acidocellaceae</taxon>
        <taxon>Acidocella</taxon>
    </lineage>
</organism>
<keyword evidence="9" id="KW-0066">ATP synthesis</keyword>
<name>A0A840VH73_9PROT</name>
<comment type="function">
    <text evidence="1">Produces ATP from ADP in the presence of a proton gradient across the membrane. The gamma chain is believed to be important in regulating ATPase activity and the flow of protons through the CF(0) complex.</text>
</comment>
<evidence type="ECO:0000256" key="3">
    <source>
        <dbReference type="ARBA" id="ARBA00007681"/>
    </source>
</evidence>
<keyword evidence="7" id="KW-0472">Membrane</keyword>
<keyword evidence="5" id="KW-0375">Hydrogen ion transport</keyword>
<accession>A0A840VH73</accession>
<evidence type="ECO:0000256" key="7">
    <source>
        <dbReference type="ARBA" id="ARBA00023136"/>
    </source>
</evidence>
<dbReference type="EMBL" id="JACHFJ010000013">
    <property type="protein sequence ID" value="MBB5374237.1"/>
    <property type="molecule type" value="Genomic_DNA"/>
</dbReference>
<evidence type="ECO:0000256" key="1">
    <source>
        <dbReference type="ARBA" id="ARBA00003456"/>
    </source>
</evidence>
<dbReference type="InterPro" id="IPR035968">
    <property type="entry name" value="ATP_synth_F1_ATPase_gsu"/>
</dbReference>
<protein>
    <submittedName>
        <fullName evidence="10">F-type H+-transporting ATPase subunit gamma</fullName>
    </submittedName>
</protein>
<evidence type="ECO:0000313" key="11">
    <source>
        <dbReference type="Proteomes" id="UP000553706"/>
    </source>
</evidence>
<sequence>MTGRLADVSARIENIRQLGTVVNAMRGIAGARAQAARTQLEAVETYAATIAAAIGTLLAATAIPAPSRAQKPAQLLFCAEQGFAGAFSEHVLDHAAPEAALFLLGTRGGMLAAERGLASVWSHPLPAASAGVPRLARQVATELYARIAAEGVDRIDAVYQSWRPGKGLEAAQRRLLPLDPADFPATALRNPPLLNLPPGALLASLTVDYVHAALCQAALHSFVAENEARMATMAAAHRHIDQQLQGLELTRRIVRQDEITAEIIELAAGQAASGMPPAA</sequence>
<evidence type="ECO:0000313" key="10">
    <source>
        <dbReference type="EMBL" id="MBB5374237.1"/>
    </source>
</evidence>
<dbReference type="Gene3D" id="1.10.287.80">
    <property type="entry name" value="ATP synthase, gamma subunit, helix hairpin domain"/>
    <property type="match status" value="1"/>
</dbReference>
<evidence type="ECO:0000256" key="9">
    <source>
        <dbReference type="ARBA" id="ARBA00023310"/>
    </source>
</evidence>